<dbReference type="PANTHER" id="PTHR38102">
    <property type="entry name" value="PERIPLASMIC CHAPERONE SPY"/>
    <property type="match status" value="1"/>
</dbReference>
<feature type="region of interest" description="Disordered" evidence="5">
    <location>
        <begin position="132"/>
        <end position="171"/>
    </location>
</feature>
<evidence type="ECO:0000256" key="5">
    <source>
        <dbReference type="SAM" id="MobiDB-lite"/>
    </source>
</evidence>
<comment type="caution">
    <text evidence="7">The sequence shown here is derived from an EMBL/GenBank/DDBJ whole genome shotgun (WGS) entry which is preliminary data.</text>
</comment>
<feature type="region of interest" description="Disordered" evidence="5">
    <location>
        <begin position="22"/>
        <end position="44"/>
    </location>
</feature>
<dbReference type="CDD" id="cd09916">
    <property type="entry name" value="CpxP_like"/>
    <property type="match status" value="1"/>
</dbReference>
<dbReference type="GO" id="GO:0030288">
    <property type="term" value="C:outer membrane-bounded periplasmic space"/>
    <property type="evidence" value="ECO:0007669"/>
    <property type="project" value="TreeGrafter"/>
</dbReference>
<evidence type="ECO:0000256" key="3">
    <source>
        <dbReference type="ARBA" id="ARBA00022729"/>
    </source>
</evidence>
<dbReference type="AlphaFoldDB" id="A0A9D7SGM4"/>
<keyword evidence="4" id="KW-0574">Periplasm</keyword>
<dbReference type="PANTHER" id="PTHR38102:SF1">
    <property type="entry name" value="PERIPLASMIC CHAPERONE SPY"/>
    <property type="match status" value="1"/>
</dbReference>
<feature type="compositionally biased region" description="Gly residues" evidence="5">
    <location>
        <begin position="138"/>
        <end position="160"/>
    </location>
</feature>
<dbReference type="Proteomes" id="UP000886657">
    <property type="component" value="Unassembled WGS sequence"/>
</dbReference>
<dbReference type="InterPro" id="IPR012899">
    <property type="entry name" value="LTXXQ"/>
</dbReference>
<evidence type="ECO:0000313" key="7">
    <source>
        <dbReference type="EMBL" id="MBK9797317.1"/>
    </source>
</evidence>
<feature type="signal peptide" evidence="6">
    <location>
        <begin position="1"/>
        <end position="23"/>
    </location>
</feature>
<evidence type="ECO:0000256" key="2">
    <source>
        <dbReference type="ARBA" id="ARBA00008441"/>
    </source>
</evidence>
<evidence type="ECO:0000313" key="8">
    <source>
        <dbReference type="Proteomes" id="UP000886657"/>
    </source>
</evidence>
<dbReference type="EMBL" id="JADKIO010000009">
    <property type="protein sequence ID" value="MBK9797317.1"/>
    <property type="molecule type" value="Genomic_DNA"/>
</dbReference>
<gene>
    <name evidence="7" type="ORF">IPP58_12630</name>
</gene>
<dbReference type="GO" id="GO:0051082">
    <property type="term" value="F:unfolded protein binding"/>
    <property type="evidence" value="ECO:0007669"/>
    <property type="project" value="TreeGrafter"/>
</dbReference>
<feature type="compositionally biased region" description="Gly residues" evidence="5">
    <location>
        <begin position="27"/>
        <end position="41"/>
    </location>
</feature>
<evidence type="ECO:0000256" key="4">
    <source>
        <dbReference type="ARBA" id="ARBA00022764"/>
    </source>
</evidence>
<keyword evidence="3 6" id="KW-0732">Signal</keyword>
<proteinExistence type="inferred from homology"/>
<evidence type="ECO:0000256" key="6">
    <source>
        <dbReference type="SAM" id="SignalP"/>
    </source>
</evidence>
<dbReference type="Gene3D" id="1.20.120.1490">
    <property type="match status" value="1"/>
</dbReference>
<protein>
    <submittedName>
        <fullName evidence="7">Spy/CpxP family protein refolding chaperone</fullName>
    </submittedName>
</protein>
<dbReference type="InterPro" id="IPR052211">
    <property type="entry name" value="Cpx_auxiliary_protein"/>
</dbReference>
<evidence type="ECO:0000256" key="1">
    <source>
        <dbReference type="ARBA" id="ARBA00004418"/>
    </source>
</evidence>
<dbReference type="Pfam" id="PF07813">
    <property type="entry name" value="LTXXQ"/>
    <property type="match status" value="1"/>
</dbReference>
<feature type="chain" id="PRO_5039315918" evidence="6">
    <location>
        <begin position="24"/>
        <end position="171"/>
    </location>
</feature>
<accession>A0A9D7SGM4</accession>
<name>A0A9D7SGM4_9BACT</name>
<comment type="subcellular location">
    <subcellularLocation>
        <location evidence="1">Periplasm</location>
    </subcellularLocation>
</comment>
<sequence>MTTHPLRLAALALALTAIGTSLSAQGPGSGPGRGHGPMGEGRGLRGLNLTEAQQAQVKAIHDKHQASVQAKQEVAVAARKAMHEAMASTATEPSTLKALHDKVSAAQLDLMLEHRAVRQEILPLLTPEQKTRFEKPGRGMGPRGGRGRGPGRGFGAGHPGMGPDCPLVKPT</sequence>
<organism evidence="7 8">
    <name type="scientific">Candidatus Geothrix skivensis</name>
    <dbReference type="NCBI Taxonomy" id="2954439"/>
    <lineage>
        <taxon>Bacteria</taxon>
        <taxon>Pseudomonadati</taxon>
        <taxon>Acidobacteriota</taxon>
        <taxon>Holophagae</taxon>
        <taxon>Holophagales</taxon>
        <taxon>Holophagaceae</taxon>
        <taxon>Geothrix</taxon>
    </lineage>
</organism>
<reference evidence="7" key="1">
    <citation type="submission" date="2020-10" db="EMBL/GenBank/DDBJ databases">
        <title>Connecting structure to function with the recovery of over 1000 high-quality activated sludge metagenome-assembled genomes encoding full-length rRNA genes using long-read sequencing.</title>
        <authorList>
            <person name="Singleton C.M."/>
            <person name="Petriglieri F."/>
            <person name="Kristensen J.M."/>
            <person name="Kirkegaard R.H."/>
            <person name="Michaelsen T.Y."/>
            <person name="Andersen M.H."/>
            <person name="Karst S.M."/>
            <person name="Dueholm M.S."/>
            <person name="Nielsen P.H."/>
            <person name="Albertsen M."/>
        </authorList>
    </citation>
    <scope>NUCLEOTIDE SEQUENCE</scope>
    <source>
        <strain evidence="7">Skiv_18-Q3-R9-52_MAXAC.067</strain>
    </source>
</reference>
<comment type="similarity">
    <text evidence="2">Belongs to the CpxP/Spy family.</text>
</comment>